<keyword evidence="5" id="KW-0663">Pyridoxal phosphate</keyword>
<dbReference type="EMBL" id="JACQCQ010000002">
    <property type="protein sequence ID" value="MBI3627174.1"/>
    <property type="molecule type" value="Genomic_DNA"/>
</dbReference>
<dbReference type="GO" id="GO:0046872">
    <property type="term" value="F:metal ion binding"/>
    <property type="evidence" value="ECO:0007669"/>
    <property type="project" value="UniProtKB-KW"/>
</dbReference>
<dbReference type="InterPro" id="IPR016454">
    <property type="entry name" value="Cysteine_dSase"/>
</dbReference>
<dbReference type="GO" id="GO:0051536">
    <property type="term" value="F:iron-sulfur cluster binding"/>
    <property type="evidence" value="ECO:0007669"/>
    <property type="project" value="UniProtKB-KW"/>
</dbReference>
<evidence type="ECO:0000256" key="4">
    <source>
        <dbReference type="ARBA" id="ARBA00022723"/>
    </source>
</evidence>
<organism evidence="10 11">
    <name type="scientific">Candidatus Sungiibacteriota bacterium</name>
    <dbReference type="NCBI Taxonomy" id="2750080"/>
    <lineage>
        <taxon>Bacteria</taxon>
        <taxon>Candidatus Sungiibacteriota</taxon>
    </lineage>
</organism>
<proteinExistence type="inferred from homology"/>
<dbReference type="PANTHER" id="PTHR11601:SF34">
    <property type="entry name" value="CYSTEINE DESULFURASE"/>
    <property type="match status" value="1"/>
</dbReference>
<dbReference type="InterPro" id="IPR015422">
    <property type="entry name" value="PyrdxlP-dep_Trfase_small"/>
</dbReference>
<feature type="domain" description="Aminotransferase class V" evidence="9">
    <location>
        <begin position="25"/>
        <end position="410"/>
    </location>
</feature>
<evidence type="ECO:0000256" key="2">
    <source>
        <dbReference type="ARBA" id="ARBA00006490"/>
    </source>
</evidence>
<protein>
    <submittedName>
        <fullName evidence="10">Cysteine desulfurase</fullName>
    </submittedName>
</protein>
<evidence type="ECO:0000256" key="3">
    <source>
        <dbReference type="ARBA" id="ARBA00022679"/>
    </source>
</evidence>
<evidence type="ECO:0000256" key="1">
    <source>
        <dbReference type="ARBA" id="ARBA00001933"/>
    </source>
</evidence>
<comment type="catalytic activity">
    <reaction evidence="8">
        <text>(sulfur carrier)-H + L-cysteine = (sulfur carrier)-SH + L-alanine</text>
        <dbReference type="Rhea" id="RHEA:43892"/>
        <dbReference type="Rhea" id="RHEA-COMP:14737"/>
        <dbReference type="Rhea" id="RHEA-COMP:14739"/>
        <dbReference type="ChEBI" id="CHEBI:29917"/>
        <dbReference type="ChEBI" id="CHEBI:35235"/>
        <dbReference type="ChEBI" id="CHEBI:57972"/>
        <dbReference type="ChEBI" id="CHEBI:64428"/>
        <dbReference type="EC" id="2.8.1.7"/>
    </reaction>
</comment>
<sequence>MSDNTFKKKDVKRVNFSRPNDGVGVYLDYAGATPMDPEVKHAMEPYFEDKFGNPAALYRDGRLAKDAIDESRKTIARILNCRESEIIFTAGSTEADNIALFGVAEAVAGNRAWGIGNGNGHLIISAIEHHVVLNSAEALKRKGFEVSLAPVDAEGIVNLDELKKLIRSDTFLVSVMYANNEIGTIQPLYEIGKIIKQVREARKASGNNLPIYFHSDGAQAVGACDLDTQKPGLDLFVISGSKIYGPKAIGALYIRRGTPVRPMFFGGGQENNLRSGTENVPAIVGLAKALELAEAKRNPPTGGENTRLIKLRDYFIKRLVTEIPKTILNGHATRRLPNNVNVSILDIEGEAAVLYLDAHSISISTGSACTSLTLDPSHVILALGRPYEHAHSSLRFSLGRKTTKEDIDYVMEVLPQVIARLRQISPLNMKVDQKEISHPEAFAGQGARVKVGGQKYK</sequence>
<dbReference type="PIRSF" id="PIRSF005572">
    <property type="entry name" value="NifS"/>
    <property type="match status" value="1"/>
</dbReference>
<dbReference type="Gene3D" id="3.40.640.10">
    <property type="entry name" value="Type I PLP-dependent aspartate aminotransferase-like (Major domain)"/>
    <property type="match status" value="1"/>
</dbReference>
<evidence type="ECO:0000313" key="11">
    <source>
        <dbReference type="Proteomes" id="UP000808388"/>
    </source>
</evidence>
<dbReference type="InterPro" id="IPR015421">
    <property type="entry name" value="PyrdxlP-dep_Trfase_major"/>
</dbReference>
<dbReference type="Gene3D" id="1.10.260.50">
    <property type="match status" value="1"/>
</dbReference>
<evidence type="ECO:0000256" key="6">
    <source>
        <dbReference type="ARBA" id="ARBA00023004"/>
    </source>
</evidence>
<dbReference type="GO" id="GO:0031071">
    <property type="term" value="F:cysteine desulfurase activity"/>
    <property type="evidence" value="ECO:0007669"/>
    <property type="project" value="UniProtKB-EC"/>
</dbReference>
<comment type="caution">
    <text evidence="10">The sequence shown here is derived from an EMBL/GenBank/DDBJ whole genome shotgun (WGS) entry which is preliminary data.</text>
</comment>
<dbReference type="SUPFAM" id="SSF53383">
    <property type="entry name" value="PLP-dependent transferases"/>
    <property type="match status" value="1"/>
</dbReference>
<comment type="cofactor">
    <cofactor evidence="1">
        <name>pyridoxal 5'-phosphate</name>
        <dbReference type="ChEBI" id="CHEBI:597326"/>
    </cofactor>
</comment>
<dbReference type="PANTHER" id="PTHR11601">
    <property type="entry name" value="CYSTEINE DESULFURYLASE FAMILY MEMBER"/>
    <property type="match status" value="1"/>
</dbReference>
<accession>A0A9D6QRN3</accession>
<evidence type="ECO:0000256" key="7">
    <source>
        <dbReference type="ARBA" id="ARBA00023014"/>
    </source>
</evidence>
<dbReference type="InterPro" id="IPR015424">
    <property type="entry name" value="PyrdxlP-dep_Trfase"/>
</dbReference>
<keyword evidence="7" id="KW-0411">Iron-sulfur</keyword>
<dbReference type="Pfam" id="PF00266">
    <property type="entry name" value="Aminotran_5"/>
    <property type="match status" value="1"/>
</dbReference>
<keyword evidence="3" id="KW-0808">Transferase</keyword>
<dbReference type="Gene3D" id="3.90.1150.10">
    <property type="entry name" value="Aspartate Aminotransferase, domain 1"/>
    <property type="match status" value="1"/>
</dbReference>
<dbReference type="InterPro" id="IPR000192">
    <property type="entry name" value="Aminotrans_V_dom"/>
</dbReference>
<keyword evidence="6" id="KW-0408">Iron</keyword>
<evidence type="ECO:0000313" key="10">
    <source>
        <dbReference type="EMBL" id="MBI3627174.1"/>
    </source>
</evidence>
<evidence type="ECO:0000256" key="8">
    <source>
        <dbReference type="ARBA" id="ARBA00050776"/>
    </source>
</evidence>
<comment type="similarity">
    <text evidence="2">Belongs to the class-V pyridoxal-phosphate-dependent aminotransferase family. NifS/IscS subfamily.</text>
</comment>
<reference evidence="10" key="1">
    <citation type="submission" date="2020-07" db="EMBL/GenBank/DDBJ databases">
        <title>Huge and variable diversity of episymbiotic CPR bacteria and DPANN archaea in groundwater ecosystems.</title>
        <authorList>
            <person name="He C.Y."/>
            <person name="Keren R."/>
            <person name="Whittaker M."/>
            <person name="Farag I.F."/>
            <person name="Doudna J."/>
            <person name="Cate J.H.D."/>
            <person name="Banfield J.F."/>
        </authorList>
    </citation>
    <scope>NUCLEOTIDE SEQUENCE</scope>
    <source>
        <strain evidence="10">NC_groundwater_972_Pr1_S-0.2um_49_27</strain>
    </source>
</reference>
<keyword evidence="4" id="KW-0479">Metal-binding</keyword>
<gene>
    <name evidence="10" type="ORF">HY220_00280</name>
</gene>
<evidence type="ECO:0000259" key="9">
    <source>
        <dbReference type="Pfam" id="PF00266"/>
    </source>
</evidence>
<evidence type="ECO:0000256" key="5">
    <source>
        <dbReference type="ARBA" id="ARBA00022898"/>
    </source>
</evidence>
<dbReference type="AlphaFoldDB" id="A0A9D6QRN3"/>
<name>A0A9D6QRN3_9BACT</name>
<dbReference type="Proteomes" id="UP000808388">
    <property type="component" value="Unassembled WGS sequence"/>
</dbReference>